<dbReference type="InterPro" id="IPR002109">
    <property type="entry name" value="Glutaredoxin"/>
</dbReference>
<dbReference type="RefSeq" id="WP_095369697.1">
    <property type="nucleotide sequence ID" value="NZ_CP022983.1"/>
</dbReference>
<organism evidence="2 3">
    <name type="scientific">Cytobacillus kochii</name>
    <dbReference type="NCBI Taxonomy" id="859143"/>
    <lineage>
        <taxon>Bacteria</taxon>
        <taxon>Bacillati</taxon>
        <taxon>Bacillota</taxon>
        <taxon>Bacilli</taxon>
        <taxon>Bacillales</taxon>
        <taxon>Bacillaceae</taxon>
        <taxon>Cytobacillus</taxon>
    </lineage>
</organism>
<dbReference type="InterPro" id="IPR036249">
    <property type="entry name" value="Thioredoxin-like_sf"/>
</dbReference>
<sequence>MKSITIYTQPECPPCEITKMFLKDYGFSFEQKDIKKDPKAMKELTQTYHSYSTPTVVIENEVISGFNLEKLKELLDIEE</sequence>
<reference evidence="2 3" key="1">
    <citation type="submission" date="2017-08" db="EMBL/GenBank/DDBJ databases">
        <title>Complete Genome Sequence of Bacillus kochii Oregon-R-modENCODE STRAIN BDGP4, isolated from Drosophila melanogaster gut.</title>
        <authorList>
            <person name="Wan K.H."/>
            <person name="Yu C."/>
            <person name="Park S."/>
            <person name="Hammonds A.S."/>
            <person name="Booth B.W."/>
            <person name="Celniker S.E."/>
        </authorList>
    </citation>
    <scope>NUCLEOTIDE SEQUENCE [LARGE SCALE GENOMIC DNA]</scope>
    <source>
        <strain evidence="2 3">BDGP4</strain>
    </source>
</reference>
<dbReference type="Pfam" id="PF00462">
    <property type="entry name" value="Glutaredoxin"/>
    <property type="match status" value="1"/>
</dbReference>
<dbReference type="KEGG" id="bko:CKF48_01520"/>
<evidence type="ECO:0000259" key="1">
    <source>
        <dbReference type="Pfam" id="PF00462"/>
    </source>
</evidence>
<accession>A0A248TDB3</accession>
<dbReference type="PANTHER" id="PTHR34386">
    <property type="entry name" value="GLUTAREDOXIN"/>
    <property type="match status" value="1"/>
</dbReference>
<name>A0A248TDB3_9BACI</name>
<gene>
    <name evidence="2" type="ORF">CKF48_01520</name>
</gene>
<dbReference type="CDD" id="cd02976">
    <property type="entry name" value="NrdH"/>
    <property type="match status" value="1"/>
</dbReference>
<dbReference type="EMBL" id="CP022983">
    <property type="protein sequence ID" value="ASV66122.1"/>
    <property type="molecule type" value="Genomic_DNA"/>
</dbReference>
<dbReference type="SUPFAM" id="SSF52833">
    <property type="entry name" value="Thioredoxin-like"/>
    <property type="match status" value="1"/>
</dbReference>
<dbReference type="Proteomes" id="UP000215137">
    <property type="component" value="Chromosome"/>
</dbReference>
<protein>
    <submittedName>
        <fullName evidence="2">NrdH-redoxin</fullName>
    </submittedName>
</protein>
<dbReference type="AlphaFoldDB" id="A0A248TDB3"/>
<evidence type="ECO:0000313" key="2">
    <source>
        <dbReference type="EMBL" id="ASV66122.1"/>
    </source>
</evidence>
<evidence type="ECO:0000313" key="3">
    <source>
        <dbReference type="Proteomes" id="UP000215137"/>
    </source>
</evidence>
<proteinExistence type="predicted"/>
<dbReference type="OrthoDB" id="9795531at2"/>
<dbReference type="GO" id="GO:0009055">
    <property type="term" value="F:electron transfer activity"/>
    <property type="evidence" value="ECO:0007669"/>
    <property type="project" value="TreeGrafter"/>
</dbReference>
<dbReference type="GO" id="GO:0045454">
    <property type="term" value="P:cell redox homeostasis"/>
    <property type="evidence" value="ECO:0007669"/>
    <property type="project" value="TreeGrafter"/>
</dbReference>
<dbReference type="PANTHER" id="PTHR34386:SF1">
    <property type="entry name" value="GLUTAREDOXIN-LIKE PROTEIN NRDH"/>
    <property type="match status" value="1"/>
</dbReference>
<dbReference type="PROSITE" id="PS51354">
    <property type="entry name" value="GLUTAREDOXIN_2"/>
    <property type="match status" value="1"/>
</dbReference>
<keyword evidence="3" id="KW-1185">Reference proteome</keyword>
<dbReference type="InterPro" id="IPR051548">
    <property type="entry name" value="Grx-like_ET"/>
</dbReference>
<dbReference type="Gene3D" id="3.40.30.10">
    <property type="entry name" value="Glutaredoxin"/>
    <property type="match status" value="1"/>
</dbReference>
<feature type="domain" description="Glutaredoxin" evidence="1">
    <location>
        <begin position="4"/>
        <end position="63"/>
    </location>
</feature>